<name>A0A316FFB9_9ACTN</name>
<dbReference type="EMBL" id="QGGR01000007">
    <property type="protein sequence ID" value="PWK47514.1"/>
    <property type="molecule type" value="Genomic_DNA"/>
</dbReference>
<accession>A0A316FFB9</accession>
<evidence type="ECO:0000313" key="2">
    <source>
        <dbReference type="Proteomes" id="UP000245697"/>
    </source>
</evidence>
<dbReference type="AlphaFoldDB" id="A0A316FFB9"/>
<organism evidence="1 2">
    <name type="scientific">Actinoplanes xinjiangensis</name>
    <dbReference type="NCBI Taxonomy" id="512350"/>
    <lineage>
        <taxon>Bacteria</taxon>
        <taxon>Bacillati</taxon>
        <taxon>Actinomycetota</taxon>
        <taxon>Actinomycetes</taxon>
        <taxon>Micromonosporales</taxon>
        <taxon>Micromonosporaceae</taxon>
        <taxon>Actinoplanes</taxon>
    </lineage>
</organism>
<evidence type="ECO:0000313" key="1">
    <source>
        <dbReference type="EMBL" id="PWK47514.1"/>
    </source>
</evidence>
<sequence length="87" mass="9551">MVTGGLRDSVVDNFRKWSARQSGRRRSGYVRSAHRPPSTQSVTFQSVVDTESDKIACKLQVGGALEFTVCATSRPLDPVFTGFCLNI</sequence>
<dbReference type="Proteomes" id="UP000245697">
    <property type="component" value="Unassembled WGS sequence"/>
</dbReference>
<protein>
    <submittedName>
        <fullName evidence="1">Uncharacterized protein</fullName>
    </submittedName>
</protein>
<gene>
    <name evidence="1" type="ORF">BC793_107124</name>
</gene>
<comment type="caution">
    <text evidence="1">The sequence shown here is derived from an EMBL/GenBank/DDBJ whole genome shotgun (WGS) entry which is preliminary data.</text>
</comment>
<reference evidence="1 2" key="1">
    <citation type="submission" date="2018-05" db="EMBL/GenBank/DDBJ databases">
        <title>Genomic Encyclopedia of Archaeal and Bacterial Type Strains, Phase II (KMG-II): from individual species to whole genera.</title>
        <authorList>
            <person name="Goeker M."/>
        </authorList>
    </citation>
    <scope>NUCLEOTIDE SEQUENCE [LARGE SCALE GENOMIC DNA]</scope>
    <source>
        <strain evidence="1 2">DSM 45184</strain>
    </source>
</reference>
<proteinExistence type="predicted"/>
<keyword evidence="2" id="KW-1185">Reference proteome</keyword>